<dbReference type="EMBL" id="KJ538722">
    <property type="protein sequence ID" value="AHY84257.1"/>
    <property type="molecule type" value="Genomic_DNA"/>
</dbReference>
<sequence length="48" mass="5402">MPRLKAEQMAGNHNRRRDADWCSGCGLHHYATGQHRADCTAKQPEAKP</sequence>
<gene>
    <name evidence="1" type="primary">72</name>
    <name evidence="1" type="ORF">PBI_HH92_72</name>
</gene>
<name>A0A023ZX78_9CAUD</name>
<organism evidence="1 2">
    <name type="scientific">Mycobacterium phage HH92</name>
    <dbReference type="NCBI Taxonomy" id="1471543"/>
    <lineage>
        <taxon>Viruses</taxon>
        <taxon>Duplodnaviria</taxon>
        <taxon>Heunggongvirae</taxon>
        <taxon>Uroviricota</taxon>
        <taxon>Caudoviricetes</taxon>
        <taxon>Gilesvirus</taxon>
        <taxon>Gilesvirus giles</taxon>
    </lineage>
</organism>
<evidence type="ECO:0000313" key="2">
    <source>
        <dbReference type="Proteomes" id="UP000024437"/>
    </source>
</evidence>
<accession>A0A023ZX78</accession>
<dbReference type="Proteomes" id="UP000024437">
    <property type="component" value="Genome"/>
</dbReference>
<evidence type="ECO:0000313" key="1">
    <source>
        <dbReference type="EMBL" id="AHY84257.1"/>
    </source>
</evidence>
<protein>
    <submittedName>
        <fullName evidence="1">Uncharacterized protein</fullName>
    </submittedName>
</protein>
<reference evidence="1 2" key="1">
    <citation type="submission" date="2014-03" db="EMBL/GenBank/DDBJ databases">
        <authorList>
            <person name="Bragg J."/>
            <person name="Chandler A.Y."/>
            <person name="Dehn A."/>
            <person name="Hefner M."/>
            <person name="Petersen P."/>
            <person name="Wilson J."/>
            <person name="Zeba F."/>
            <person name="Zegers G.P."/>
            <person name="Page S.T."/>
            <person name="Bradley K.W."/>
            <person name="Clarke D.Q."/>
            <person name="Lewis M.F."/>
            <person name="Barker L.P."/>
            <person name="Bailey C."/>
            <person name="Asai D.J."/>
            <person name="Garber M.L."/>
            <person name="Bowman C.A."/>
            <person name="Russell D.A."/>
            <person name="Pope W.H."/>
            <person name="Jacobs-Sera D."/>
            <person name="Hendrix R.W."/>
            <person name="Hatfull G.F."/>
        </authorList>
    </citation>
    <scope>NUCLEOTIDE SEQUENCE [LARGE SCALE GENOMIC DNA]</scope>
</reference>
<proteinExistence type="predicted"/>